<name>G0R344_ICHMU</name>
<reference evidence="2 3" key="1">
    <citation type="submission" date="2011-07" db="EMBL/GenBank/DDBJ databases">
        <authorList>
            <person name="Coyne R."/>
            <person name="Brami D."/>
            <person name="Johnson J."/>
            <person name="Hostetler J."/>
            <person name="Hannick L."/>
            <person name="Clark T."/>
            <person name="Cassidy-Hanley D."/>
            <person name="Inman J."/>
        </authorList>
    </citation>
    <scope>NUCLEOTIDE SEQUENCE [LARGE SCALE GENOMIC DNA]</scope>
    <source>
        <strain evidence="2 3">G5</strain>
    </source>
</reference>
<accession>G0R344</accession>
<sequence>MDSFEENTNEYTHQKSGEVYVKYLDSVLIPSEQQNNDTFIEQQEQETKEDNDLELELEKSYTKTECEIQLNFYTKCDQLRNKYINKLINNKILKQNQTSKHQTIIIFDWDDTLFCTTSLQAQKFDYISQQQSKNIFNLDISAVKNLLLKICWVEYSSKIFMPNVFNFITESKIQIISARTKYESQFPSQSHLWKIFSFKDLRKNYDKQIITNLICLGDSLIEINAANILSKEFDIVFLKTIKFKEAPKIDELAKQLDLIKYKLDQIYKDFKNITIRLEKYIILFSYNLYLYYLLINLFNQKKKKKKKAVNLMINLAFLYIFYKKVKNIICEKKKKKKVY</sequence>
<evidence type="ECO:0000256" key="1">
    <source>
        <dbReference type="SAM" id="Phobius"/>
    </source>
</evidence>
<dbReference type="PANTHER" id="PTHR38899">
    <property type="entry name" value="DOMAIN OOKINETE PROTEIN, PUTATIVE-RELATED"/>
    <property type="match status" value="1"/>
</dbReference>
<dbReference type="AlphaFoldDB" id="G0R344"/>
<evidence type="ECO:0000313" key="3">
    <source>
        <dbReference type="Proteomes" id="UP000008983"/>
    </source>
</evidence>
<proteinExistence type="predicted"/>
<dbReference type="InParanoid" id="G0R344"/>
<organism evidence="2 3">
    <name type="scientific">Ichthyophthirius multifiliis</name>
    <name type="common">White spot disease agent</name>
    <name type="synonym">Ich</name>
    <dbReference type="NCBI Taxonomy" id="5932"/>
    <lineage>
        <taxon>Eukaryota</taxon>
        <taxon>Sar</taxon>
        <taxon>Alveolata</taxon>
        <taxon>Ciliophora</taxon>
        <taxon>Intramacronucleata</taxon>
        <taxon>Oligohymenophorea</taxon>
        <taxon>Hymenostomatida</taxon>
        <taxon>Ophryoglenina</taxon>
        <taxon>Ichthyophthirius</taxon>
    </lineage>
</organism>
<dbReference type="RefSeq" id="XP_004027465.1">
    <property type="nucleotide sequence ID" value="XM_004027416.1"/>
</dbReference>
<gene>
    <name evidence="2" type="ORF">IMG5_183060</name>
</gene>
<dbReference type="EMBL" id="GL984291">
    <property type="protein sequence ID" value="EGR28120.1"/>
    <property type="molecule type" value="Genomic_DNA"/>
</dbReference>
<dbReference type="OrthoDB" id="166018at2759"/>
<evidence type="ECO:0000313" key="2">
    <source>
        <dbReference type="EMBL" id="EGR28120.1"/>
    </source>
</evidence>
<keyword evidence="1" id="KW-1133">Transmembrane helix</keyword>
<feature type="transmembrane region" description="Helical" evidence="1">
    <location>
        <begin position="280"/>
        <end position="298"/>
    </location>
</feature>
<keyword evidence="1" id="KW-0472">Membrane</keyword>
<dbReference type="OMA" id="WVERSCE"/>
<keyword evidence="1" id="KW-0812">Transmembrane</keyword>
<dbReference type="eggNOG" id="ENOG502S2WN">
    <property type="taxonomic scope" value="Eukaryota"/>
</dbReference>
<keyword evidence="3" id="KW-1185">Reference proteome</keyword>
<protein>
    <submittedName>
        <fullName evidence="2">Uncharacterized protein</fullName>
    </submittedName>
</protein>
<dbReference type="GeneID" id="14904199"/>
<dbReference type="Proteomes" id="UP000008983">
    <property type="component" value="Unassembled WGS sequence"/>
</dbReference>
<dbReference type="PANTHER" id="PTHR38899:SF1">
    <property type="entry name" value="PROTEIN KINASE"/>
    <property type="match status" value="1"/>
</dbReference>